<name>A0AAW2SGS1_9LAMI</name>
<gene>
    <name evidence="1" type="ORF">Slati_4574500</name>
</gene>
<dbReference type="EMBL" id="JACGWN010000030">
    <property type="protein sequence ID" value="KAL0391324.1"/>
    <property type="molecule type" value="Genomic_DNA"/>
</dbReference>
<evidence type="ECO:0000313" key="1">
    <source>
        <dbReference type="EMBL" id="KAL0391324.1"/>
    </source>
</evidence>
<proteinExistence type="predicted"/>
<dbReference type="AlphaFoldDB" id="A0AAW2SGS1"/>
<sequence length="80" mass="8889">MNKGSQHVSLRGKKFLLKEIDVSQGDPMIMHCDNAKPKERFNVLIQLLDEHRIIPISIPLAKRSRARALSSSDDGALPVG</sequence>
<protein>
    <submittedName>
        <fullName evidence="1">Uncharacterized protein</fullName>
    </submittedName>
</protein>
<organism evidence="1">
    <name type="scientific">Sesamum latifolium</name>
    <dbReference type="NCBI Taxonomy" id="2727402"/>
    <lineage>
        <taxon>Eukaryota</taxon>
        <taxon>Viridiplantae</taxon>
        <taxon>Streptophyta</taxon>
        <taxon>Embryophyta</taxon>
        <taxon>Tracheophyta</taxon>
        <taxon>Spermatophyta</taxon>
        <taxon>Magnoliopsida</taxon>
        <taxon>eudicotyledons</taxon>
        <taxon>Gunneridae</taxon>
        <taxon>Pentapetalae</taxon>
        <taxon>asterids</taxon>
        <taxon>lamiids</taxon>
        <taxon>Lamiales</taxon>
        <taxon>Pedaliaceae</taxon>
        <taxon>Sesamum</taxon>
    </lineage>
</organism>
<reference evidence="1" key="2">
    <citation type="journal article" date="2024" name="Plant">
        <title>Genomic evolution and insights into agronomic trait innovations of Sesamum species.</title>
        <authorList>
            <person name="Miao H."/>
            <person name="Wang L."/>
            <person name="Qu L."/>
            <person name="Liu H."/>
            <person name="Sun Y."/>
            <person name="Le M."/>
            <person name="Wang Q."/>
            <person name="Wei S."/>
            <person name="Zheng Y."/>
            <person name="Lin W."/>
            <person name="Duan Y."/>
            <person name="Cao H."/>
            <person name="Xiong S."/>
            <person name="Wang X."/>
            <person name="Wei L."/>
            <person name="Li C."/>
            <person name="Ma Q."/>
            <person name="Ju M."/>
            <person name="Zhao R."/>
            <person name="Li G."/>
            <person name="Mu C."/>
            <person name="Tian Q."/>
            <person name="Mei H."/>
            <person name="Zhang T."/>
            <person name="Gao T."/>
            <person name="Zhang H."/>
        </authorList>
    </citation>
    <scope>NUCLEOTIDE SEQUENCE</scope>
    <source>
        <strain evidence="1">KEN1</strain>
    </source>
</reference>
<reference evidence="1" key="1">
    <citation type="submission" date="2020-06" db="EMBL/GenBank/DDBJ databases">
        <authorList>
            <person name="Li T."/>
            <person name="Hu X."/>
            <person name="Zhang T."/>
            <person name="Song X."/>
            <person name="Zhang H."/>
            <person name="Dai N."/>
            <person name="Sheng W."/>
            <person name="Hou X."/>
            <person name="Wei L."/>
        </authorList>
    </citation>
    <scope>NUCLEOTIDE SEQUENCE</scope>
    <source>
        <strain evidence="1">KEN1</strain>
        <tissue evidence="1">Leaf</tissue>
    </source>
</reference>
<comment type="caution">
    <text evidence="1">The sequence shown here is derived from an EMBL/GenBank/DDBJ whole genome shotgun (WGS) entry which is preliminary data.</text>
</comment>
<accession>A0AAW2SGS1</accession>